<gene>
    <name evidence="3" type="ORF">QH948_07020</name>
</gene>
<keyword evidence="1" id="KW-0472">Membrane</keyword>
<evidence type="ECO:0000259" key="2">
    <source>
        <dbReference type="Pfam" id="PF02698"/>
    </source>
</evidence>
<feature type="transmembrane region" description="Helical" evidence="1">
    <location>
        <begin position="6"/>
        <end position="23"/>
    </location>
</feature>
<keyword evidence="4" id="KW-1185">Reference proteome</keyword>
<dbReference type="EMBL" id="CP123967">
    <property type="protein sequence ID" value="WGT48481.1"/>
    <property type="molecule type" value="Genomic_DNA"/>
</dbReference>
<protein>
    <submittedName>
        <fullName evidence="3">YdcF family protein</fullName>
    </submittedName>
</protein>
<dbReference type="Gene3D" id="3.40.50.620">
    <property type="entry name" value="HUPs"/>
    <property type="match status" value="1"/>
</dbReference>
<keyword evidence="1" id="KW-0812">Transmembrane</keyword>
<reference evidence="3 4" key="1">
    <citation type="journal article" date="2008" name="Int. J. Syst. Evol. Microbiol.">
        <title>Tessaracoccus flavescens sp. nov., isolated from marine sediment.</title>
        <authorList>
            <person name="Lee D.W."/>
            <person name="Lee S.D."/>
        </authorList>
    </citation>
    <scope>NUCLEOTIDE SEQUENCE [LARGE SCALE GENOMIC DNA]</scope>
    <source>
        <strain evidence="3 4">T21</strain>
    </source>
</reference>
<dbReference type="Proteomes" id="UP001244136">
    <property type="component" value="Chromosome"/>
</dbReference>
<evidence type="ECO:0000256" key="1">
    <source>
        <dbReference type="SAM" id="Phobius"/>
    </source>
</evidence>
<dbReference type="PANTHER" id="PTHR30336">
    <property type="entry name" value="INNER MEMBRANE PROTEIN, PROBABLE PERMEASE"/>
    <property type="match status" value="1"/>
</dbReference>
<dbReference type="PANTHER" id="PTHR30336:SF4">
    <property type="entry name" value="ENVELOPE BIOGENESIS FACTOR ELYC"/>
    <property type="match status" value="1"/>
</dbReference>
<feature type="transmembrane region" description="Helical" evidence="1">
    <location>
        <begin position="61"/>
        <end position="85"/>
    </location>
</feature>
<proteinExistence type="predicted"/>
<dbReference type="InterPro" id="IPR014729">
    <property type="entry name" value="Rossmann-like_a/b/a_fold"/>
</dbReference>
<evidence type="ECO:0000313" key="4">
    <source>
        <dbReference type="Proteomes" id="UP001244136"/>
    </source>
</evidence>
<feature type="transmembrane region" description="Helical" evidence="1">
    <location>
        <begin position="30"/>
        <end position="49"/>
    </location>
</feature>
<feature type="transmembrane region" description="Helical" evidence="1">
    <location>
        <begin position="97"/>
        <end position="123"/>
    </location>
</feature>
<dbReference type="CDD" id="cd06259">
    <property type="entry name" value="YdcF-like"/>
    <property type="match status" value="1"/>
</dbReference>
<dbReference type="RefSeq" id="WP_281146105.1">
    <property type="nucleotide sequence ID" value="NZ_CP123967.1"/>
</dbReference>
<feature type="domain" description="DUF218" evidence="2">
    <location>
        <begin position="168"/>
        <end position="314"/>
    </location>
</feature>
<dbReference type="InterPro" id="IPR051599">
    <property type="entry name" value="Cell_Envelope_Assoc"/>
</dbReference>
<sequence>MDLVSWLPAAVIAVGLLVGVLVEPRRLGHGIVLTILIGLVASLGLVYSGDALRAVGGDETLAIGLLVVFLLVVAGVAVLGAFLVVNAITMWRKEGLGLAPGISGLAGVAIAAYVVAGVAAVVFNLSALVPWLLFIGLPAAYVAFIFVSFLIYSLQYVWFSNRFGRPVDAVVVLGSGLGGGERVTPLLAGRLRKGRQVFERSVRAGRSPVLVVSGGRGEDEQVSEARAMADWLAGDGFTGPLELEDQSRDTAENLEFSGDLIRADERSGRVAVATSDYHAFRAAIIMRKAGIRGYTVGCRTARYYWPSATLREFIAILLEHSRVNLVIVGLLCLPLVLYTVNIVTSAFG</sequence>
<name>A0ABY8Q1X3_9ACTN</name>
<feature type="transmembrane region" description="Helical" evidence="1">
    <location>
        <begin position="323"/>
        <end position="347"/>
    </location>
</feature>
<evidence type="ECO:0000313" key="3">
    <source>
        <dbReference type="EMBL" id="WGT48481.1"/>
    </source>
</evidence>
<dbReference type="InterPro" id="IPR003848">
    <property type="entry name" value="DUF218"/>
</dbReference>
<dbReference type="Pfam" id="PF02698">
    <property type="entry name" value="DUF218"/>
    <property type="match status" value="1"/>
</dbReference>
<feature type="transmembrane region" description="Helical" evidence="1">
    <location>
        <begin position="129"/>
        <end position="152"/>
    </location>
</feature>
<accession>A0ABY8Q1X3</accession>
<organism evidence="3 4">
    <name type="scientific">Tessaracoccus lacteus</name>
    <dbReference type="NCBI Taxonomy" id="3041766"/>
    <lineage>
        <taxon>Bacteria</taxon>
        <taxon>Bacillati</taxon>
        <taxon>Actinomycetota</taxon>
        <taxon>Actinomycetes</taxon>
        <taxon>Propionibacteriales</taxon>
        <taxon>Propionibacteriaceae</taxon>
        <taxon>Tessaracoccus</taxon>
    </lineage>
</organism>
<keyword evidence="1" id="KW-1133">Transmembrane helix</keyword>